<dbReference type="InterPro" id="IPR053026">
    <property type="entry name" value="CDC42_GEF"/>
</dbReference>
<dbReference type="GO" id="GO:0043332">
    <property type="term" value="C:mating projection tip"/>
    <property type="evidence" value="ECO:0007669"/>
    <property type="project" value="TreeGrafter"/>
</dbReference>
<dbReference type="Pfam" id="PF06395">
    <property type="entry name" value="CDC24"/>
    <property type="match status" value="1"/>
</dbReference>
<dbReference type="GO" id="GO:0030010">
    <property type="term" value="P:establishment of cell polarity"/>
    <property type="evidence" value="ECO:0007669"/>
    <property type="project" value="TreeGrafter"/>
</dbReference>
<name>A0A8H3F1W5_9LECA</name>
<dbReference type="GO" id="GO:0005737">
    <property type="term" value="C:cytoplasm"/>
    <property type="evidence" value="ECO:0007669"/>
    <property type="project" value="TreeGrafter"/>
</dbReference>
<dbReference type="CDD" id="cd00160">
    <property type="entry name" value="RhoGEF"/>
    <property type="match status" value="1"/>
</dbReference>
<feature type="region of interest" description="Disordered" evidence="1">
    <location>
        <begin position="907"/>
        <end position="952"/>
    </location>
</feature>
<dbReference type="GO" id="GO:0000935">
    <property type="term" value="C:division septum"/>
    <property type="evidence" value="ECO:0007669"/>
    <property type="project" value="TreeGrafter"/>
</dbReference>
<sequence>MTSSIQARGHMNGPTSFPSGMDHASQYGNGAGSKAYNGGQQGLFQPPVPPPQTPSNDGPRPNDNIMNRRGDLNSSLYQICLNLRRRMAEVPGFEIHMQEMEEEEAEANDSTDPVTSMWNCLRRGYPLMTIFNALRPREPLEVDASRLGEAKVGKKATFMFLQACLKDLNFPASECFLITDLYGGDTTGFVKVTKVVNRVLDLLDQRGLLLHTERQSQNGDNQDRPNLTYRQNVVREIIMSERDYVHHLENLQDFKKELEECGAVTGDALHDIFLNLNTLLDFQRRFLIRIEQQNSLPESQQNWGQLFIQYKDSFRVYEPFIANQVRCNNAVVREWEKIKAAPISPDLRDFSLAEQTLVSFLLKPFQRLTKYPLLLEELRKKGGLDEERKQDLVDGMAAATSILLRANEAVAKEQRLAAVTELQNRVEDWKGHQIDHFGDLMLFGTFTVLKGEGAKEVEREVRDIFFSVSPKVRKRMRCTYGPTRSLSLLSSPVQSPLPLDYRSAALVSEDLDRRELANPNLYTSARLDPNLHTKAVLERTLSGLQARGAPSPKRFVSGLEGVPEEGHDERSENASREASSSAPPTSLGDMKQSLPKTSRPTLRTKASKPKFYAKSSLGFPVSPLQSPSAGLGSPSCPSPLSPVPPPREGSGSEGSSAPPTPSRSSKGSGAGKLSDFSTKVRASRRMFKTVFKKTKPVSFTSSDLHLFNGPFMNGNDFLIPRGGHLPTWPPPLYPGLQPIVPRKLKITNSEKSMIEELKLIRPVRIQYKVYLFERILLCCKEVNPNKPKNKMLGNTKPLVDKKGKLRLQLKGRIFMQNVTDVISVNRSNKSDYKIQIYWKGDPGVENFVIRFSSESDMYTWRDQVQALKKSLSDSARSSGQTGTSDTELTSMKDQLTLKNPYIEDDAEDEDHQAPTVVPGSSTLSASRNASSTSLRSAATHVNGSNRVAPPRFPLPEPGAAYAPPLSLQTTFPPGTASPSEAAGHSYFSPGGDSPVSTRSSSQASMWGGFSRQTTPRLSNEDSKHKTAPAIGRVPSRDGTRPINGYTLDGRTVLRPSLPVMAGPQNAQQQLAMAQSRLRSVSTPDIHNNGGRPRYANGQLQPPVDVPVPPIPSHMAHRIAPVNRSQTSSPTNNVLSSRTNTQSPMLSREKTQRQYQDQNSYDQQMQQRLQAIPDNAPRHYVEGSYADASLKLVNATTNVASVAPTPAPAAPVPSYPSQLKVKIYFAPEPSHVTIVVPIIIKCRSLIDRIDSKMQKVSGASIAQGTARLSYKDSDGDYVAIKVDEDVAMAIEDWGEAHVEQLRGAVVPDFGLYWHEVK</sequence>
<evidence type="ECO:0000313" key="4">
    <source>
        <dbReference type="Proteomes" id="UP000664521"/>
    </source>
</evidence>
<dbReference type="SMART" id="SM00325">
    <property type="entry name" value="RhoGEF"/>
    <property type="match status" value="1"/>
</dbReference>
<dbReference type="GO" id="GO:0031106">
    <property type="term" value="P:septin ring organization"/>
    <property type="evidence" value="ECO:0007669"/>
    <property type="project" value="TreeGrafter"/>
</dbReference>
<dbReference type="InterPro" id="IPR035899">
    <property type="entry name" value="DBL_dom_sf"/>
</dbReference>
<comment type="caution">
    <text evidence="3">The sequence shown here is derived from an EMBL/GenBank/DDBJ whole genome shotgun (WGS) entry which is preliminary data.</text>
</comment>
<dbReference type="SUPFAM" id="SSF54277">
    <property type="entry name" value="CAD &amp; PB1 domains"/>
    <property type="match status" value="1"/>
</dbReference>
<dbReference type="GO" id="GO:0005634">
    <property type="term" value="C:nucleus"/>
    <property type="evidence" value="ECO:0007669"/>
    <property type="project" value="TreeGrafter"/>
</dbReference>
<gene>
    <name evidence="3" type="ORF">HETSPECPRED_002734</name>
</gene>
<dbReference type="PANTHER" id="PTHR47339:SF1">
    <property type="entry name" value="CELL DIVISION CONTROL PROTEIN 24"/>
    <property type="match status" value="1"/>
</dbReference>
<dbReference type="GO" id="GO:0005085">
    <property type="term" value="F:guanyl-nucleotide exchange factor activity"/>
    <property type="evidence" value="ECO:0007669"/>
    <property type="project" value="InterPro"/>
</dbReference>
<feature type="compositionally biased region" description="Polar residues" evidence="1">
    <location>
        <begin position="872"/>
        <end position="894"/>
    </location>
</feature>
<feature type="region of interest" description="Disordered" evidence="1">
    <location>
        <begin position="542"/>
        <end position="677"/>
    </location>
</feature>
<dbReference type="OrthoDB" id="1594986at2759"/>
<dbReference type="SUPFAM" id="SSF50729">
    <property type="entry name" value="PH domain-like"/>
    <property type="match status" value="1"/>
</dbReference>
<feature type="compositionally biased region" description="Polar residues" evidence="1">
    <location>
        <begin position="994"/>
        <end position="1017"/>
    </location>
</feature>
<evidence type="ECO:0000313" key="3">
    <source>
        <dbReference type="EMBL" id="CAF9916038.1"/>
    </source>
</evidence>
<feature type="region of interest" description="Disordered" evidence="1">
    <location>
        <begin position="870"/>
        <end position="894"/>
    </location>
</feature>
<feature type="compositionally biased region" description="Basic and acidic residues" evidence="1">
    <location>
        <begin position="564"/>
        <end position="575"/>
    </location>
</feature>
<feature type="compositionally biased region" description="Pro residues" evidence="1">
    <location>
        <begin position="636"/>
        <end position="647"/>
    </location>
</feature>
<dbReference type="CDD" id="cd05992">
    <property type="entry name" value="PB1"/>
    <property type="match status" value="1"/>
</dbReference>
<accession>A0A8H3F1W5</accession>
<feature type="compositionally biased region" description="Low complexity" evidence="1">
    <location>
        <begin position="1152"/>
        <end position="1164"/>
    </location>
</feature>
<dbReference type="InterPro" id="IPR000219">
    <property type="entry name" value="DH_dom"/>
</dbReference>
<protein>
    <recommendedName>
        <fullName evidence="2">DH domain-containing protein</fullName>
    </recommendedName>
</protein>
<dbReference type="PANTHER" id="PTHR47339">
    <property type="entry name" value="CELL DIVISION CONTROL PROTEIN 24"/>
    <property type="match status" value="1"/>
</dbReference>
<dbReference type="Gene3D" id="2.30.29.30">
    <property type="entry name" value="Pleckstrin-homology domain (PH domain)/Phosphotyrosine-binding domain (PTB)"/>
    <property type="match status" value="1"/>
</dbReference>
<dbReference type="Pfam" id="PF15411">
    <property type="entry name" value="PH_10"/>
    <property type="match status" value="1"/>
</dbReference>
<feature type="domain" description="DH" evidence="2">
    <location>
        <begin position="229"/>
        <end position="409"/>
    </location>
</feature>
<dbReference type="Gene3D" id="3.10.20.90">
    <property type="entry name" value="Phosphatidylinositol 3-kinase Catalytic Subunit, Chain A, domain 1"/>
    <property type="match status" value="1"/>
</dbReference>
<dbReference type="PROSITE" id="PS50010">
    <property type="entry name" value="DH_2"/>
    <property type="match status" value="1"/>
</dbReference>
<organism evidence="3 4">
    <name type="scientific">Heterodermia speciosa</name>
    <dbReference type="NCBI Taxonomy" id="116794"/>
    <lineage>
        <taxon>Eukaryota</taxon>
        <taxon>Fungi</taxon>
        <taxon>Dikarya</taxon>
        <taxon>Ascomycota</taxon>
        <taxon>Pezizomycotina</taxon>
        <taxon>Lecanoromycetes</taxon>
        <taxon>OSLEUM clade</taxon>
        <taxon>Lecanoromycetidae</taxon>
        <taxon>Caliciales</taxon>
        <taxon>Physciaceae</taxon>
        <taxon>Heterodermia</taxon>
    </lineage>
</organism>
<feature type="compositionally biased region" description="Polar residues" evidence="1">
    <location>
        <begin position="1122"/>
        <end position="1144"/>
    </location>
</feature>
<feature type="region of interest" description="Disordered" evidence="1">
    <location>
        <begin position="972"/>
        <end position="1042"/>
    </location>
</feature>
<reference evidence="3" key="1">
    <citation type="submission" date="2021-03" db="EMBL/GenBank/DDBJ databases">
        <authorList>
            <person name="Tagirdzhanova G."/>
        </authorList>
    </citation>
    <scope>NUCLEOTIDE SEQUENCE</scope>
</reference>
<proteinExistence type="predicted"/>
<dbReference type="Proteomes" id="UP000664521">
    <property type="component" value="Unassembled WGS sequence"/>
</dbReference>
<dbReference type="InterPro" id="IPR011993">
    <property type="entry name" value="PH-like_dom_sf"/>
</dbReference>
<evidence type="ECO:0000259" key="2">
    <source>
        <dbReference type="PROSITE" id="PS50010"/>
    </source>
</evidence>
<feature type="region of interest" description="Disordered" evidence="1">
    <location>
        <begin position="1"/>
        <end position="69"/>
    </location>
</feature>
<feature type="region of interest" description="Disordered" evidence="1">
    <location>
        <begin position="1119"/>
        <end position="1164"/>
    </location>
</feature>
<keyword evidence="4" id="KW-1185">Reference proteome</keyword>
<evidence type="ECO:0000256" key="1">
    <source>
        <dbReference type="SAM" id="MobiDB-lite"/>
    </source>
</evidence>
<feature type="compositionally biased region" description="Low complexity" evidence="1">
    <location>
        <begin position="920"/>
        <end position="939"/>
    </location>
</feature>
<feature type="compositionally biased region" description="Low complexity" evidence="1">
    <location>
        <begin position="626"/>
        <end position="635"/>
    </location>
</feature>
<dbReference type="SUPFAM" id="SSF48065">
    <property type="entry name" value="DBL homology domain (DH-domain)"/>
    <property type="match status" value="1"/>
</dbReference>
<dbReference type="Pfam" id="PF00564">
    <property type="entry name" value="PB1"/>
    <property type="match status" value="1"/>
</dbReference>
<dbReference type="Pfam" id="PF00621">
    <property type="entry name" value="RhoGEF"/>
    <property type="match status" value="1"/>
</dbReference>
<dbReference type="Gene3D" id="1.20.900.10">
    <property type="entry name" value="Dbl homology (DH) domain"/>
    <property type="match status" value="1"/>
</dbReference>
<dbReference type="InterPro" id="IPR010481">
    <property type="entry name" value="Cdc24/Scd1_N"/>
</dbReference>
<dbReference type="InterPro" id="IPR000270">
    <property type="entry name" value="PB1_dom"/>
</dbReference>
<dbReference type="EMBL" id="CAJPDS010000017">
    <property type="protein sequence ID" value="CAF9916038.1"/>
    <property type="molecule type" value="Genomic_DNA"/>
</dbReference>